<keyword evidence="2" id="KW-1185">Reference proteome</keyword>
<dbReference type="AlphaFoldDB" id="A0AAF0DP21"/>
<dbReference type="Proteomes" id="UP001219355">
    <property type="component" value="Chromosome 5"/>
</dbReference>
<name>A0AAF0DP21_9EURO</name>
<evidence type="ECO:0000313" key="2">
    <source>
        <dbReference type="Proteomes" id="UP001219355"/>
    </source>
</evidence>
<reference evidence="1" key="1">
    <citation type="submission" date="2023-03" db="EMBL/GenBank/DDBJ databases">
        <title>Emydomyces testavorans Genome Sequence.</title>
        <authorList>
            <person name="Hoyer L."/>
        </authorList>
    </citation>
    <scope>NUCLEOTIDE SEQUENCE</scope>
    <source>
        <strain evidence="1">16-2883</strain>
    </source>
</reference>
<organism evidence="1 2">
    <name type="scientific">Emydomyces testavorans</name>
    <dbReference type="NCBI Taxonomy" id="2070801"/>
    <lineage>
        <taxon>Eukaryota</taxon>
        <taxon>Fungi</taxon>
        <taxon>Dikarya</taxon>
        <taxon>Ascomycota</taxon>
        <taxon>Pezizomycotina</taxon>
        <taxon>Eurotiomycetes</taxon>
        <taxon>Eurotiomycetidae</taxon>
        <taxon>Onygenales</taxon>
        <taxon>Nannizziopsiaceae</taxon>
        <taxon>Emydomyces</taxon>
    </lineage>
</organism>
<gene>
    <name evidence="1" type="ORF">PRK78_007274</name>
</gene>
<accession>A0AAF0DP21</accession>
<protein>
    <submittedName>
        <fullName evidence="1">Uncharacterized protein</fullName>
    </submittedName>
</protein>
<evidence type="ECO:0000313" key="1">
    <source>
        <dbReference type="EMBL" id="WEW61778.1"/>
    </source>
</evidence>
<proteinExistence type="predicted"/>
<dbReference type="EMBL" id="CP120631">
    <property type="protein sequence ID" value="WEW61778.1"/>
    <property type="molecule type" value="Genomic_DNA"/>
</dbReference>
<sequence length="102" mass="11010">MFCLRRGDWFSPRFSTPASTAALNATHDPGLTQYVLETVNSTATALATAAFDEAKKRVASGTGAPVANGPSSEWTGIGLEWLRSLLGRKEWTLPCIDVKVRL</sequence>